<protein>
    <submittedName>
        <fullName evidence="1">Uncharacterized protein</fullName>
    </submittedName>
</protein>
<dbReference type="EMBL" id="VSRQ01000005">
    <property type="protein sequence ID" value="TYK47183.1"/>
    <property type="molecule type" value="Genomic_DNA"/>
</dbReference>
<dbReference type="Proteomes" id="UP000323505">
    <property type="component" value="Unassembled WGS sequence"/>
</dbReference>
<sequence length="147" mass="16266">MTAFTPGEVVDITIKGVRINEQDGHGCVSIIAVDCFDAERASWRMPPQAEVTRVAPAEWPPRHKDVWRDRNGALYLVVETHRGDLLMNGTDCGRHGIDYVSRTHGPLTLVHREDEQDGDTCKCGFRAPELGPHPDCPTHTQNGGDRG</sequence>
<dbReference type="AlphaFoldDB" id="A0A5D3FG37"/>
<gene>
    <name evidence="1" type="ORF">FXF68_25630</name>
</gene>
<organism evidence="1 2">
    <name type="scientific">Actinomadura decatromicini</name>
    <dbReference type="NCBI Taxonomy" id="2604572"/>
    <lineage>
        <taxon>Bacteria</taxon>
        <taxon>Bacillati</taxon>
        <taxon>Actinomycetota</taxon>
        <taxon>Actinomycetes</taxon>
        <taxon>Streptosporangiales</taxon>
        <taxon>Thermomonosporaceae</taxon>
        <taxon>Actinomadura</taxon>
    </lineage>
</organism>
<accession>A0A5D3FG37</accession>
<reference evidence="1 2" key="1">
    <citation type="submission" date="2019-08" db="EMBL/GenBank/DDBJ databases">
        <title>Actinomadura sp. nov. CYP1-5 isolated from mountain soil.</title>
        <authorList>
            <person name="Songsumanus A."/>
            <person name="Kuncharoen N."/>
            <person name="Kudo T."/>
            <person name="Yuki M."/>
            <person name="Igarashi Y."/>
            <person name="Tanasupawat S."/>
        </authorList>
    </citation>
    <scope>NUCLEOTIDE SEQUENCE [LARGE SCALE GENOMIC DNA]</scope>
    <source>
        <strain evidence="1 2">CYP1-5</strain>
    </source>
</reference>
<dbReference type="RefSeq" id="WP_148763442.1">
    <property type="nucleotide sequence ID" value="NZ_VSRQ01000005.1"/>
</dbReference>
<evidence type="ECO:0000313" key="2">
    <source>
        <dbReference type="Proteomes" id="UP000323505"/>
    </source>
</evidence>
<keyword evidence="2" id="KW-1185">Reference proteome</keyword>
<evidence type="ECO:0000313" key="1">
    <source>
        <dbReference type="EMBL" id="TYK47183.1"/>
    </source>
</evidence>
<comment type="caution">
    <text evidence="1">The sequence shown here is derived from an EMBL/GenBank/DDBJ whole genome shotgun (WGS) entry which is preliminary data.</text>
</comment>
<name>A0A5D3FG37_9ACTN</name>
<proteinExistence type="predicted"/>